<keyword evidence="4" id="KW-1185">Reference proteome</keyword>
<evidence type="ECO:0000313" key="4">
    <source>
        <dbReference type="Proteomes" id="UP000694385"/>
    </source>
</evidence>
<evidence type="ECO:0000313" key="3">
    <source>
        <dbReference type="Ensembl" id="ENSJJAP00000020383.1"/>
    </source>
</evidence>
<feature type="coiled-coil region" evidence="1">
    <location>
        <begin position="195"/>
        <end position="236"/>
    </location>
</feature>
<gene>
    <name evidence="3" type="primary">Ccdc27</name>
</gene>
<organism evidence="3 4">
    <name type="scientific">Jaculus jaculus</name>
    <name type="common">Lesser Egyptian jerboa</name>
    <dbReference type="NCBI Taxonomy" id="51337"/>
    <lineage>
        <taxon>Eukaryota</taxon>
        <taxon>Metazoa</taxon>
        <taxon>Chordata</taxon>
        <taxon>Craniata</taxon>
        <taxon>Vertebrata</taxon>
        <taxon>Euteleostomi</taxon>
        <taxon>Mammalia</taxon>
        <taxon>Eutheria</taxon>
        <taxon>Euarchontoglires</taxon>
        <taxon>Glires</taxon>
        <taxon>Rodentia</taxon>
        <taxon>Myomorpha</taxon>
        <taxon>Dipodoidea</taxon>
        <taxon>Dipodidae</taxon>
        <taxon>Dipodinae</taxon>
        <taxon>Jaculus</taxon>
    </lineage>
</organism>
<dbReference type="PANTHER" id="PTHR18853:SF9">
    <property type="entry name" value="COILED-COIL DOMAIN-CONTAINING PROTEIN 27"/>
    <property type="match status" value="1"/>
</dbReference>
<protein>
    <submittedName>
        <fullName evidence="3">Coiled-coil domain containing 27</fullName>
    </submittedName>
</protein>
<name>A0A8C5L8C6_JACJA</name>
<dbReference type="PANTHER" id="PTHR18853">
    <property type="entry name" value="FORKHEAD-ASSOCIATED DOMAIN-CONTAINING PROTEIN 1-RELATED"/>
    <property type="match status" value="1"/>
</dbReference>
<accession>A0A8C5L8C6</accession>
<feature type="coiled-coil region" evidence="1">
    <location>
        <begin position="355"/>
        <end position="535"/>
    </location>
</feature>
<proteinExistence type="predicted"/>
<dbReference type="Proteomes" id="UP000694385">
    <property type="component" value="Unassembled WGS sequence"/>
</dbReference>
<feature type="compositionally biased region" description="Acidic residues" evidence="2">
    <location>
        <begin position="306"/>
        <end position="326"/>
    </location>
</feature>
<sequence>RKDSKLEDKSCTHPRITKSLKMLQRVASRDSQNLEWLLCRSRSLGKTNQSIGRQYWRMVQVPLKSFSSPNNFASQVEELRKVFLMRPGCPQFSTRATSMSHMGKSFDLPKGEVCQAWWHTPSIPSTCLSTFASSTEQPLSFSKSSCELSYLRKESRSLTPSPSSSSLVMVQSYRRSKIPWYISVIHEKDHSLLMLGEELQRLSELETQVQKKDQEIWALQKEREGLKRQLKILLRSKGQETPAHNTLGRDDEDLQSWMQMQEEYGMVEQSRDLRDIQEEKVLAEEPKEIEISRTGSSWKPQAVQEDGAEEEQEEENEEEAGEEQAGEEQAREEPWELPEEEELPRRTYSLTESFEEELMAQLEEYERILMDFQSELELTKSRYLLATGAITSLQRQVGFQESQLRKVNTENETLRKELRERKCQLQAMTEKFSNLREDKKHQEMMGLIEKDNFVLRQQVSDLKSELAKQELTNTELSAKVSKLQEEADLAENHLQRWKQLQEDLQSRNEMIQQAEQQARVALESSQSRLERLRNKIIQAAFSVTGNKNLTTEITDNLILETLQRIVTERSDFYHQLKQKGVKVPPLQQSDISLPSKFKKGLTK</sequence>
<evidence type="ECO:0000256" key="1">
    <source>
        <dbReference type="SAM" id="Coils"/>
    </source>
</evidence>
<reference evidence="3" key="1">
    <citation type="submission" date="2025-08" db="UniProtKB">
        <authorList>
            <consortium name="Ensembl"/>
        </authorList>
    </citation>
    <scope>IDENTIFICATION</scope>
</reference>
<reference evidence="3" key="2">
    <citation type="submission" date="2025-09" db="UniProtKB">
        <authorList>
            <consortium name="Ensembl"/>
        </authorList>
    </citation>
    <scope>IDENTIFICATION</scope>
</reference>
<keyword evidence="1" id="KW-0175">Coiled coil</keyword>
<dbReference type="OMA" id="DAQCPEW"/>
<evidence type="ECO:0000256" key="2">
    <source>
        <dbReference type="SAM" id="MobiDB-lite"/>
    </source>
</evidence>
<dbReference type="Ensembl" id="ENSJJAT00000026931.1">
    <property type="protein sequence ID" value="ENSJJAP00000020383.1"/>
    <property type="gene ID" value="ENSJJAG00000021071.1"/>
</dbReference>
<dbReference type="GeneTree" id="ENSGT00940000154171"/>
<dbReference type="AlphaFoldDB" id="A0A8C5L8C6"/>
<dbReference type="InterPro" id="IPR052642">
    <property type="entry name" value="CC-FHA_domain"/>
</dbReference>
<feature type="region of interest" description="Disordered" evidence="2">
    <location>
        <begin position="285"/>
        <end position="346"/>
    </location>
</feature>